<dbReference type="RefSeq" id="XP_013790600.2">
    <property type="nucleotide sequence ID" value="XM_013935146.2"/>
</dbReference>
<feature type="non-terminal residue" evidence="3">
    <location>
        <position position="706"/>
    </location>
</feature>
<feature type="compositionally biased region" description="Basic and acidic residues" evidence="1">
    <location>
        <begin position="665"/>
        <end position="700"/>
    </location>
</feature>
<feature type="region of interest" description="Disordered" evidence="1">
    <location>
        <begin position="1"/>
        <end position="38"/>
    </location>
</feature>
<feature type="region of interest" description="Disordered" evidence="1">
    <location>
        <begin position="496"/>
        <end position="587"/>
    </location>
</feature>
<feature type="region of interest" description="Disordered" evidence="1">
    <location>
        <begin position="628"/>
        <end position="706"/>
    </location>
</feature>
<feature type="compositionally biased region" description="Basic and acidic residues" evidence="1">
    <location>
        <begin position="630"/>
        <end position="655"/>
    </location>
</feature>
<reference evidence="3" key="1">
    <citation type="submission" date="2025-08" db="UniProtKB">
        <authorList>
            <consortium name="RefSeq"/>
        </authorList>
    </citation>
    <scope>IDENTIFICATION</scope>
    <source>
        <tissue evidence="3">Muscle</tissue>
    </source>
</reference>
<dbReference type="GeneID" id="106474453"/>
<dbReference type="Proteomes" id="UP000694941">
    <property type="component" value="Unplaced"/>
</dbReference>
<evidence type="ECO:0000256" key="1">
    <source>
        <dbReference type="SAM" id="MobiDB-lite"/>
    </source>
</evidence>
<protein>
    <submittedName>
        <fullName evidence="3">Uncharacterized protein LOC106474453</fullName>
    </submittedName>
</protein>
<sequence>MSSSSGSSSSGSDESDSEESSVSGRSSPEKHGTQGWGLANFMEKKVVPPVASLKHLTTQPGKHMMLNNSQNVTMDLADEDSVNWILGKYSSTDIKDYLQSPSPHFVDFDSGNLPLNPEIDVLISPVLPPAQEEQFNSKYGSGDGEQISKEHLKTSGQDEMSFGQTFRWSGDDDRLIGNDFPKLEQQNVKIKTEENQDGTELEEGPEIAHDEFSTSFYSCPEMSRSFALRADSITLSVSNSIQPCYNLENSTISCSTSLKSSSEEVRKKDGNKKSAVKKETSKKYNSYSECLFSVSGKEEKEYKGSEDKNTSSNSEVKPKTVYTEEKLCKNFVIKKVEKNSASKMKPKELVSDTSKKELYTSQMSSSSKRIKHIAIKEKSDLFSVEKTSSCLSGSLSNKQPEEVRENDHPVKPHVTDVINRVAEGDLSCSNTCLNSDISAKRSDHTTSSLVIFDDKVKIDPPISVEDPLEAQNELKENAIPCVFVSIDLALITRVPACPPGKRKQQDSVRHSPRMHLKEIKQDSNRSSDCLNPAYDTVSSVKRKKRNRLKQLPCKPEENKRGDETRHIVSAPTRSGFPEPQAAGKEREKEVDILWNYTPTPKSPGCCDSQSSFSVSSYFRHQSPINVSSWSHKDAEDHSTKHKPKGEIKSQSEDSLSHSSAKKLKKKEEKQRMKRKESDFRAKEKSRNKESKRSRKIEESAHSLPSQ</sequence>
<accession>A0ABM1BXL4</accession>
<keyword evidence="2" id="KW-1185">Reference proteome</keyword>
<feature type="compositionally biased region" description="Basic and acidic residues" evidence="1">
    <location>
        <begin position="503"/>
        <end position="525"/>
    </location>
</feature>
<evidence type="ECO:0000313" key="2">
    <source>
        <dbReference type="Proteomes" id="UP000694941"/>
    </source>
</evidence>
<feature type="compositionally biased region" description="Basic and acidic residues" evidence="1">
    <location>
        <begin position="554"/>
        <end position="566"/>
    </location>
</feature>
<gene>
    <name evidence="3" type="primary">LOC106474453</name>
</gene>
<proteinExistence type="predicted"/>
<evidence type="ECO:0000313" key="3">
    <source>
        <dbReference type="RefSeq" id="XP_013790600.2"/>
    </source>
</evidence>
<name>A0ABM1BXL4_LIMPO</name>
<organism evidence="2 3">
    <name type="scientific">Limulus polyphemus</name>
    <name type="common">Atlantic horseshoe crab</name>
    <dbReference type="NCBI Taxonomy" id="6850"/>
    <lineage>
        <taxon>Eukaryota</taxon>
        <taxon>Metazoa</taxon>
        <taxon>Ecdysozoa</taxon>
        <taxon>Arthropoda</taxon>
        <taxon>Chelicerata</taxon>
        <taxon>Merostomata</taxon>
        <taxon>Xiphosura</taxon>
        <taxon>Limulidae</taxon>
        <taxon>Limulus</taxon>
    </lineage>
</organism>
<feature type="compositionally biased region" description="Low complexity" evidence="1">
    <location>
        <begin position="1"/>
        <end position="12"/>
    </location>
</feature>